<keyword evidence="2" id="KW-1185">Reference proteome</keyword>
<gene>
    <name evidence="1" type="ORF">CRG98_041002</name>
</gene>
<reference evidence="1 2" key="1">
    <citation type="submission" date="2017-11" db="EMBL/GenBank/DDBJ databases">
        <title>De-novo sequencing of pomegranate (Punica granatum L.) genome.</title>
        <authorList>
            <person name="Akparov Z."/>
            <person name="Amiraslanov A."/>
            <person name="Hajiyeva S."/>
            <person name="Abbasov M."/>
            <person name="Kaur K."/>
            <person name="Hamwieh A."/>
            <person name="Solovyev V."/>
            <person name="Salamov A."/>
            <person name="Braich B."/>
            <person name="Kosarev P."/>
            <person name="Mahmoud A."/>
            <person name="Hajiyev E."/>
            <person name="Babayeva S."/>
            <person name="Izzatullayeva V."/>
            <person name="Mammadov A."/>
            <person name="Mammadov A."/>
            <person name="Sharifova S."/>
            <person name="Ojaghi J."/>
            <person name="Eynullazada K."/>
            <person name="Bayramov B."/>
            <person name="Abdulazimova A."/>
            <person name="Shahmuradov I."/>
        </authorList>
    </citation>
    <scope>NUCLEOTIDE SEQUENCE [LARGE SCALE GENOMIC DNA]</scope>
    <source>
        <strain evidence="2">cv. AG2017</strain>
        <tissue evidence="1">Leaf</tissue>
    </source>
</reference>
<evidence type="ECO:0000313" key="1">
    <source>
        <dbReference type="EMBL" id="PKI38569.1"/>
    </source>
</evidence>
<name>A0A2I0I3J7_PUNGR</name>
<protein>
    <submittedName>
        <fullName evidence="1">Uncharacterized protein</fullName>
    </submittedName>
</protein>
<organism evidence="1 2">
    <name type="scientific">Punica granatum</name>
    <name type="common">Pomegranate</name>
    <dbReference type="NCBI Taxonomy" id="22663"/>
    <lineage>
        <taxon>Eukaryota</taxon>
        <taxon>Viridiplantae</taxon>
        <taxon>Streptophyta</taxon>
        <taxon>Embryophyta</taxon>
        <taxon>Tracheophyta</taxon>
        <taxon>Spermatophyta</taxon>
        <taxon>Magnoliopsida</taxon>
        <taxon>eudicotyledons</taxon>
        <taxon>Gunneridae</taxon>
        <taxon>Pentapetalae</taxon>
        <taxon>rosids</taxon>
        <taxon>malvids</taxon>
        <taxon>Myrtales</taxon>
        <taxon>Lythraceae</taxon>
        <taxon>Punica</taxon>
    </lineage>
</organism>
<dbReference type="Proteomes" id="UP000233551">
    <property type="component" value="Unassembled WGS sequence"/>
</dbReference>
<sequence length="54" mass="5573">MACEEVARRDLRVCRGASRSAGVSESHPPIEVAKVAGDLIGVAMGPDAALIARI</sequence>
<accession>A0A2I0I3J7</accession>
<evidence type="ECO:0000313" key="2">
    <source>
        <dbReference type="Proteomes" id="UP000233551"/>
    </source>
</evidence>
<dbReference type="EMBL" id="PGOL01004056">
    <property type="protein sequence ID" value="PKI38569.1"/>
    <property type="molecule type" value="Genomic_DNA"/>
</dbReference>
<proteinExistence type="predicted"/>
<comment type="caution">
    <text evidence="1">The sequence shown here is derived from an EMBL/GenBank/DDBJ whole genome shotgun (WGS) entry which is preliminary data.</text>
</comment>
<dbReference type="AlphaFoldDB" id="A0A2I0I3J7"/>